<comment type="caution">
    <text evidence="13">The sequence shown here is derived from an EMBL/GenBank/DDBJ whole genome shotgun (WGS) entry which is preliminary data.</text>
</comment>
<keyword evidence="9 11" id="KW-0472">Membrane</keyword>
<keyword evidence="5" id="KW-0997">Cell inner membrane</keyword>
<dbReference type="EMBL" id="JAYFUM010000005">
    <property type="protein sequence ID" value="MEA5138304.1"/>
    <property type="molecule type" value="Genomic_DNA"/>
</dbReference>
<dbReference type="InterPro" id="IPR051045">
    <property type="entry name" value="TonB-dependent_transducer"/>
</dbReference>
<evidence type="ECO:0000256" key="7">
    <source>
        <dbReference type="ARBA" id="ARBA00022927"/>
    </source>
</evidence>
<dbReference type="PANTHER" id="PTHR33446">
    <property type="entry name" value="PROTEIN TONB-RELATED"/>
    <property type="match status" value="1"/>
</dbReference>
<keyword evidence="3" id="KW-0813">Transport</keyword>
<evidence type="ECO:0000256" key="10">
    <source>
        <dbReference type="SAM" id="MobiDB-lite"/>
    </source>
</evidence>
<proteinExistence type="inferred from homology"/>
<evidence type="ECO:0000256" key="11">
    <source>
        <dbReference type="SAM" id="Phobius"/>
    </source>
</evidence>
<dbReference type="Gene3D" id="3.30.1150.10">
    <property type="match status" value="1"/>
</dbReference>
<dbReference type="NCBIfam" id="TIGR01352">
    <property type="entry name" value="tonB_Cterm"/>
    <property type="match status" value="1"/>
</dbReference>
<reference evidence="13 14" key="1">
    <citation type="submission" date="2023-12" db="EMBL/GenBank/DDBJ databases">
        <title>Novel species of the genus Arcicella isolated from rivers.</title>
        <authorList>
            <person name="Lu H."/>
        </authorList>
    </citation>
    <scope>NUCLEOTIDE SEQUENCE [LARGE SCALE GENOMIC DNA]</scope>
    <source>
        <strain evidence="13 14">KCTC 23307</strain>
    </source>
</reference>
<keyword evidence="7" id="KW-0653">Protein transport</keyword>
<comment type="similarity">
    <text evidence="2">Belongs to the TonB family.</text>
</comment>
<dbReference type="SUPFAM" id="SSF74653">
    <property type="entry name" value="TolA/TonB C-terminal domain"/>
    <property type="match status" value="1"/>
</dbReference>
<organism evidence="13 14">
    <name type="scientific">Arcicella rigui</name>
    <dbReference type="NCBI Taxonomy" id="797020"/>
    <lineage>
        <taxon>Bacteria</taxon>
        <taxon>Pseudomonadati</taxon>
        <taxon>Bacteroidota</taxon>
        <taxon>Cytophagia</taxon>
        <taxon>Cytophagales</taxon>
        <taxon>Flectobacillaceae</taxon>
        <taxon>Arcicella</taxon>
    </lineage>
</organism>
<evidence type="ECO:0000256" key="3">
    <source>
        <dbReference type="ARBA" id="ARBA00022448"/>
    </source>
</evidence>
<evidence type="ECO:0000259" key="12">
    <source>
        <dbReference type="PROSITE" id="PS52015"/>
    </source>
</evidence>
<evidence type="ECO:0000256" key="4">
    <source>
        <dbReference type="ARBA" id="ARBA00022475"/>
    </source>
</evidence>
<evidence type="ECO:0000256" key="2">
    <source>
        <dbReference type="ARBA" id="ARBA00006555"/>
    </source>
</evidence>
<gene>
    <name evidence="13" type="ORF">VB248_04130</name>
</gene>
<protein>
    <submittedName>
        <fullName evidence="13">TonB family protein</fullName>
    </submittedName>
</protein>
<keyword evidence="14" id="KW-1185">Reference proteome</keyword>
<keyword evidence="6 11" id="KW-0812">Transmembrane</keyword>
<evidence type="ECO:0000256" key="5">
    <source>
        <dbReference type="ARBA" id="ARBA00022519"/>
    </source>
</evidence>
<feature type="domain" description="TonB C-terminal" evidence="12">
    <location>
        <begin position="186"/>
        <end position="276"/>
    </location>
</feature>
<dbReference type="PANTHER" id="PTHR33446:SF2">
    <property type="entry name" value="PROTEIN TONB"/>
    <property type="match status" value="1"/>
</dbReference>
<dbReference type="RefSeq" id="WP_323295472.1">
    <property type="nucleotide sequence ID" value="NZ_JAYFUM010000005.1"/>
</dbReference>
<accession>A0ABU5Q629</accession>
<dbReference type="Proteomes" id="UP001302949">
    <property type="component" value="Unassembled WGS sequence"/>
</dbReference>
<dbReference type="Pfam" id="PF03544">
    <property type="entry name" value="TonB_C"/>
    <property type="match status" value="1"/>
</dbReference>
<dbReference type="InterPro" id="IPR037682">
    <property type="entry name" value="TonB_C"/>
</dbReference>
<sequence length="276" mass="30636">MENQTVLPEDETLEDIVFHNRNKAYGAYILRSDYQRVIKIALATGIGLFCLAVLTPMIWANFEAKQRQVVEIDLGDYKIEEPPKEIPIEAQPTPPPPPAEVIRKTIAFNQPEIVEDDKASELPPDQEVLNNTNAQISSVTHEGEISEIPVDDPDKYKTAEPTPPVELAKEEEKEVLFVEIMPEFAGGKAALAKFLQKNLRYPPKASAAGIGGKVYVQFVIGKNGEISKVDVLKGLGFGCDEEAERVIKLMPNWNPGKQSGRNVSVKFTLPIVFQLE</sequence>
<evidence type="ECO:0000256" key="9">
    <source>
        <dbReference type="ARBA" id="ARBA00023136"/>
    </source>
</evidence>
<dbReference type="InterPro" id="IPR006260">
    <property type="entry name" value="TonB/TolA_C"/>
</dbReference>
<evidence type="ECO:0000256" key="6">
    <source>
        <dbReference type="ARBA" id="ARBA00022692"/>
    </source>
</evidence>
<name>A0ABU5Q629_9BACT</name>
<dbReference type="PRINTS" id="PR01374">
    <property type="entry name" value="TONBPROTEIN"/>
</dbReference>
<evidence type="ECO:0000313" key="13">
    <source>
        <dbReference type="EMBL" id="MEA5138304.1"/>
    </source>
</evidence>
<evidence type="ECO:0000256" key="1">
    <source>
        <dbReference type="ARBA" id="ARBA00004383"/>
    </source>
</evidence>
<keyword evidence="4" id="KW-1003">Cell membrane</keyword>
<dbReference type="InterPro" id="IPR003538">
    <property type="entry name" value="TonB"/>
</dbReference>
<dbReference type="PROSITE" id="PS52015">
    <property type="entry name" value="TONB_CTD"/>
    <property type="match status" value="1"/>
</dbReference>
<feature type="region of interest" description="Disordered" evidence="10">
    <location>
        <begin position="139"/>
        <end position="161"/>
    </location>
</feature>
<evidence type="ECO:0000313" key="14">
    <source>
        <dbReference type="Proteomes" id="UP001302949"/>
    </source>
</evidence>
<comment type="subcellular location">
    <subcellularLocation>
        <location evidence="1">Cell inner membrane</location>
        <topology evidence="1">Single-pass membrane protein</topology>
        <orientation evidence="1">Periplasmic side</orientation>
    </subcellularLocation>
</comment>
<feature type="transmembrane region" description="Helical" evidence="11">
    <location>
        <begin position="40"/>
        <end position="59"/>
    </location>
</feature>
<evidence type="ECO:0000256" key="8">
    <source>
        <dbReference type="ARBA" id="ARBA00022989"/>
    </source>
</evidence>
<keyword evidence="8 11" id="KW-1133">Transmembrane helix</keyword>